<comment type="caution">
    <text evidence="2">The sequence shown here is derived from an EMBL/GenBank/DDBJ whole genome shotgun (WGS) entry which is preliminary data.</text>
</comment>
<sequence length="154" mass="16942">MCAIAGHVSAISSIAILVPRLHAIRNLLLPPIHAYHIGLDKLPLVEHPCLRLGTPIPTTARGSRPTSRTMKAAEARRQANLRRCRGLSSHLCNTCHLRPRRSPRPSAIGCDPPRSSNLQSRSPRLIRRRPHRSVLLQIRGQRAAPPDACHASVS</sequence>
<reference evidence="2 3" key="1">
    <citation type="submission" date="2021-08" db="EMBL/GenBank/DDBJ databases">
        <title>Draft Genome Sequence of Phanerochaete sordida strain YK-624.</title>
        <authorList>
            <person name="Mori T."/>
            <person name="Dohra H."/>
            <person name="Suzuki T."/>
            <person name="Kawagishi H."/>
            <person name="Hirai H."/>
        </authorList>
    </citation>
    <scope>NUCLEOTIDE SEQUENCE [LARGE SCALE GENOMIC DNA]</scope>
    <source>
        <strain evidence="2 3">YK-624</strain>
    </source>
</reference>
<protein>
    <submittedName>
        <fullName evidence="2">Uncharacterized protein</fullName>
    </submittedName>
</protein>
<keyword evidence="3" id="KW-1185">Reference proteome</keyword>
<dbReference type="Proteomes" id="UP000703269">
    <property type="component" value="Unassembled WGS sequence"/>
</dbReference>
<dbReference type="AlphaFoldDB" id="A0A9P3GND0"/>
<accession>A0A9P3GND0</accession>
<organism evidence="2 3">
    <name type="scientific">Phanerochaete sordida</name>
    <dbReference type="NCBI Taxonomy" id="48140"/>
    <lineage>
        <taxon>Eukaryota</taxon>
        <taxon>Fungi</taxon>
        <taxon>Dikarya</taxon>
        <taxon>Basidiomycota</taxon>
        <taxon>Agaricomycotina</taxon>
        <taxon>Agaricomycetes</taxon>
        <taxon>Polyporales</taxon>
        <taxon>Phanerochaetaceae</taxon>
        <taxon>Phanerochaete</taxon>
    </lineage>
</organism>
<evidence type="ECO:0000313" key="2">
    <source>
        <dbReference type="EMBL" id="GJE97409.1"/>
    </source>
</evidence>
<feature type="region of interest" description="Disordered" evidence="1">
    <location>
        <begin position="101"/>
        <end position="130"/>
    </location>
</feature>
<evidence type="ECO:0000313" key="3">
    <source>
        <dbReference type="Proteomes" id="UP000703269"/>
    </source>
</evidence>
<proteinExistence type="predicted"/>
<evidence type="ECO:0000256" key="1">
    <source>
        <dbReference type="SAM" id="MobiDB-lite"/>
    </source>
</evidence>
<gene>
    <name evidence="2" type="ORF">PsYK624_136260</name>
</gene>
<name>A0A9P3GND0_9APHY</name>
<dbReference type="EMBL" id="BPQB01000071">
    <property type="protein sequence ID" value="GJE97409.1"/>
    <property type="molecule type" value="Genomic_DNA"/>
</dbReference>